<reference evidence="4 5" key="1">
    <citation type="journal article" date="2019" name="Int. J. Syst. Evol. Microbiol.">
        <title>The Global Catalogue of Microorganisms (GCM) 10K type strain sequencing project: providing services to taxonomists for standard genome sequencing and annotation.</title>
        <authorList>
            <consortium name="The Broad Institute Genomics Platform"/>
            <consortium name="The Broad Institute Genome Sequencing Center for Infectious Disease"/>
            <person name="Wu L."/>
            <person name="Ma J."/>
        </authorList>
    </citation>
    <scope>NUCLEOTIDE SEQUENCE [LARGE SCALE GENOMIC DNA]</scope>
    <source>
        <strain evidence="4 5">IBRC-M 10256</strain>
    </source>
</reference>
<dbReference type="RefSeq" id="WP_256531690.1">
    <property type="nucleotide sequence ID" value="NZ_CP101824.1"/>
</dbReference>
<protein>
    <recommendedName>
        <fullName evidence="3">C1q domain-containing protein</fullName>
    </recommendedName>
</protein>
<evidence type="ECO:0000313" key="5">
    <source>
        <dbReference type="Proteomes" id="UP001595846"/>
    </source>
</evidence>
<feature type="coiled-coil region" evidence="1">
    <location>
        <begin position="2"/>
        <end position="43"/>
    </location>
</feature>
<feature type="domain" description="C1q" evidence="3">
    <location>
        <begin position="326"/>
        <end position="470"/>
    </location>
</feature>
<dbReference type="EMBL" id="JBHSAQ010000001">
    <property type="protein sequence ID" value="MFC3957387.1"/>
    <property type="molecule type" value="Genomic_DNA"/>
</dbReference>
<dbReference type="Proteomes" id="UP001595846">
    <property type="component" value="Unassembled WGS sequence"/>
</dbReference>
<feature type="region of interest" description="Disordered" evidence="2">
    <location>
        <begin position="184"/>
        <end position="203"/>
    </location>
</feature>
<comment type="caution">
    <text evidence="4">The sequence shown here is derived from an EMBL/GenBank/DDBJ whole genome shotgun (WGS) entry which is preliminary data.</text>
</comment>
<dbReference type="SUPFAM" id="SSF49842">
    <property type="entry name" value="TNF-like"/>
    <property type="match status" value="1"/>
</dbReference>
<keyword evidence="5" id="KW-1185">Reference proteome</keyword>
<evidence type="ECO:0000256" key="2">
    <source>
        <dbReference type="SAM" id="MobiDB-lite"/>
    </source>
</evidence>
<gene>
    <name evidence="4" type="ORF">ACFOUR_03235</name>
</gene>
<sequence>MTDDITDRIERLETLVERQQDRLESQEKTIDHQREALETLLDERASSVSTSDTGPAIGRRTALKAGGALALLGVGAGTAAGDTQGQIGTASDPLETLYADAVHAGDAGEVTLGDTLDLDGNAVTNGGTIEATTGGSTALKGETGAVDYNGIHGINTADSGWSWGVRGETNSTSANAYGVRGEANASSGQATGVGGVTDAENDGAAGVQGEATATVGETFGVDGVTKSADSEAAGVRGKSTGNNYGVDGRVYDDESALPTLASFESAGVFGRTDKADGWGVAGWSVNDDGMFTRTDDSESYALFAFNSASDGTAIHSNGNLEVDGHTSVSKTGLSAYLSANQTVDTDTTTTIVFDQTNRDDFAGYNATSGQYTIQEDGDYHASFTIDWQSNFGDGVNIGYELQINGNFTGGVQADTTTATSGQRICRGFSRTLFDLTEGDTVEVAVSQDSGATADIYGSDQETYLTLYKVG</sequence>
<evidence type="ECO:0000256" key="1">
    <source>
        <dbReference type="SAM" id="Coils"/>
    </source>
</evidence>
<evidence type="ECO:0000259" key="3">
    <source>
        <dbReference type="PROSITE" id="PS50871"/>
    </source>
</evidence>
<proteinExistence type="predicted"/>
<keyword evidence="1" id="KW-0175">Coiled coil</keyword>
<dbReference type="Gene3D" id="2.60.120.40">
    <property type="match status" value="1"/>
</dbReference>
<dbReference type="PROSITE" id="PS50871">
    <property type="entry name" value="C1Q"/>
    <property type="match status" value="1"/>
</dbReference>
<organism evidence="4 5">
    <name type="scientific">Halovivax cerinus</name>
    <dbReference type="NCBI Taxonomy" id="1487865"/>
    <lineage>
        <taxon>Archaea</taxon>
        <taxon>Methanobacteriati</taxon>
        <taxon>Methanobacteriota</taxon>
        <taxon>Stenosarchaea group</taxon>
        <taxon>Halobacteria</taxon>
        <taxon>Halobacteriales</taxon>
        <taxon>Natrialbaceae</taxon>
        <taxon>Halovivax</taxon>
    </lineage>
</organism>
<evidence type="ECO:0000313" key="4">
    <source>
        <dbReference type="EMBL" id="MFC3957387.1"/>
    </source>
</evidence>
<accession>A0ABD5NKJ2</accession>
<dbReference type="AlphaFoldDB" id="A0ABD5NKJ2"/>
<dbReference type="InterPro" id="IPR001073">
    <property type="entry name" value="C1q_dom"/>
</dbReference>
<dbReference type="GeneID" id="73904442"/>
<dbReference type="InterPro" id="IPR008983">
    <property type="entry name" value="Tumour_necrosis_fac-like_dom"/>
</dbReference>
<name>A0ABD5NKJ2_9EURY</name>